<keyword evidence="5 8" id="KW-0812">Transmembrane</keyword>
<proteinExistence type="predicted"/>
<evidence type="ECO:0000256" key="2">
    <source>
        <dbReference type="ARBA" id="ARBA00022475"/>
    </source>
</evidence>
<keyword evidence="4" id="KW-0808">Transferase</keyword>
<feature type="transmembrane region" description="Helical" evidence="8">
    <location>
        <begin position="166"/>
        <end position="196"/>
    </location>
</feature>
<dbReference type="PANTHER" id="PTHR33908:SF11">
    <property type="entry name" value="MEMBRANE PROTEIN"/>
    <property type="match status" value="1"/>
</dbReference>
<dbReference type="EMBL" id="VUNS01000007">
    <property type="protein sequence ID" value="MST97125.1"/>
    <property type="molecule type" value="Genomic_DNA"/>
</dbReference>
<evidence type="ECO:0000256" key="4">
    <source>
        <dbReference type="ARBA" id="ARBA00022679"/>
    </source>
</evidence>
<organism evidence="9 10">
    <name type="scientific">Victivallis lenta</name>
    <dbReference type="NCBI Taxonomy" id="2606640"/>
    <lineage>
        <taxon>Bacteria</taxon>
        <taxon>Pseudomonadati</taxon>
        <taxon>Lentisphaerota</taxon>
        <taxon>Lentisphaeria</taxon>
        <taxon>Victivallales</taxon>
        <taxon>Victivallaceae</taxon>
        <taxon>Victivallis</taxon>
    </lineage>
</organism>
<evidence type="ECO:0000256" key="3">
    <source>
        <dbReference type="ARBA" id="ARBA00022676"/>
    </source>
</evidence>
<dbReference type="GO" id="GO:0016763">
    <property type="term" value="F:pentosyltransferase activity"/>
    <property type="evidence" value="ECO:0007669"/>
    <property type="project" value="TreeGrafter"/>
</dbReference>
<dbReference type="InterPro" id="IPR050297">
    <property type="entry name" value="LipidA_mod_glycosyltrf_83"/>
</dbReference>
<reference evidence="9 10" key="1">
    <citation type="submission" date="2019-08" db="EMBL/GenBank/DDBJ databases">
        <title>In-depth cultivation of the pig gut microbiome towards novel bacterial diversity and tailored functional studies.</title>
        <authorList>
            <person name="Wylensek D."/>
            <person name="Hitch T.C.A."/>
            <person name="Clavel T."/>
        </authorList>
    </citation>
    <scope>NUCLEOTIDE SEQUENCE [LARGE SCALE GENOMIC DNA]</scope>
    <source>
        <strain evidence="9 10">BBE-744-WT-12</strain>
    </source>
</reference>
<keyword evidence="6 8" id="KW-1133">Transmembrane helix</keyword>
<comment type="caution">
    <text evidence="9">The sequence shown here is derived from an EMBL/GenBank/DDBJ whole genome shotgun (WGS) entry which is preliminary data.</text>
</comment>
<keyword evidence="3" id="KW-0328">Glycosyltransferase</keyword>
<gene>
    <name evidence="9" type="ORF">FYJ85_08725</name>
</gene>
<evidence type="ECO:0000313" key="9">
    <source>
        <dbReference type="EMBL" id="MST97125.1"/>
    </source>
</evidence>
<dbReference type="GO" id="GO:0009103">
    <property type="term" value="P:lipopolysaccharide biosynthetic process"/>
    <property type="evidence" value="ECO:0007669"/>
    <property type="project" value="UniProtKB-ARBA"/>
</dbReference>
<evidence type="ECO:0008006" key="11">
    <source>
        <dbReference type="Google" id="ProtNLM"/>
    </source>
</evidence>
<keyword evidence="2" id="KW-1003">Cell membrane</keyword>
<evidence type="ECO:0000256" key="1">
    <source>
        <dbReference type="ARBA" id="ARBA00004651"/>
    </source>
</evidence>
<keyword evidence="10" id="KW-1185">Reference proteome</keyword>
<feature type="transmembrane region" description="Helical" evidence="8">
    <location>
        <begin position="296"/>
        <end position="318"/>
    </location>
</feature>
<feature type="transmembrane region" description="Helical" evidence="8">
    <location>
        <begin position="241"/>
        <end position="259"/>
    </location>
</feature>
<dbReference type="GO" id="GO:0005886">
    <property type="term" value="C:plasma membrane"/>
    <property type="evidence" value="ECO:0007669"/>
    <property type="project" value="UniProtKB-SubCell"/>
</dbReference>
<evidence type="ECO:0000313" key="10">
    <source>
        <dbReference type="Proteomes" id="UP000435649"/>
    </source>
</evidence>
<evidence type="ECO:0000256" key="7">
    <source>
        <dbReference type="ARBA" id="ARBA00023136"/>
    </source>
</evidence>
<name>A0A844G2K5_9BACT</name>
<comment type="subcellular location">
    <subcellularLocation>
        <location evidence="1">Cell membrane</location>
        <topology evidence="1">Multi-pass membrane protein</topology>
    </subcellularLocation>
</comment>
<accession>A0A844G2K5</accession>
<dbReference type="PANTHER" id="PTHR33908">
    <property type="entry name" value="MANNOSYLTRANSFERASE YKCB-RELATED"/>
    <property type="match status" value="1"/>
</dbReference>
<dbReference type="AlphaFoldDB" id="A0A844G2K5"/>
<evidence type="ECO:0000256" key="6">
    <source>
        <dbReference type="ARBA" id="ARBA00022989"/>
    </source>
</evidence>
<feature type="transmembrane region" description="Helical" evidence="8">
    <location>
        <begin position="271"/>
        <end position="290"/>
    </location>
</feature>
<sequence length="540" mass="58994">MTYLFQNRRNFQLLAALLVIFGATLRVPGLGRALEYDEVWTLEHYVSAPLSVIFTDLAVPNNHLLHSLLAKLSISVFGAGVITLRLPAFLAGIAVLLLSIPVTLRLTRSRGVSLLVLAMLALNIPTLLYAQSARGYEIQFALLLAFAWGLLSLTDAHGRKSPWPAVFGSAAAAVGAVLTLPTSVLFLIPPLAFLVWKERRNRAAWTAALLPALFCAVWYPLNCAAFRAGQVFGETFAAPGDFFAFAASVLWGLAGWMLIPLLPGCFNRRRLALLPLLGSIILFPLLAALLTRGGGVRVYLPLVYPLSLLAAFGIALLCRRFRRRAGKAAVVLGAGLLLCLNAHQSYEAMREPDLAEVFAQAKELPPNILPVYRGNEAVAAEWNNRPAITHDQIERIRYRGRNPRCLLQLGERNGLSGLTEEGQEVLLPLGEPAETVKLERCTGRLYPLTPLRKAPEAGSVVVAILPPQSESRLRINGSALRALWPRRIMLNQPILAPVADASGTKLIARIFAVPAGDLTPADWEKALALRSTEMQFYFCR</sequence>
<dbReference type="RefSeq" id="WP_154417944.1">
    <property type="nucleotide sequence ID" value="NZ_DBFCGB010000095.1"/>
</dbReference>
<protein>
    <recommendedName>
        <fullName evidence="11">Dolichyl-phosphate-mannose-protein mannosyltransferase</fullName>
    </recommendedName>
</protein>
<feature type="transmembrane region" description="Helical" evidence="8">
    <location>
        <begin position="112"/>
        <end position="129"/>
    </location>
</feature>
<evidence type="ECO:0000256" key="8">
    <source>
        <dbReference type="SAM" id="Phobius"/>
    </source>
</evidence>
<evidence type="ECO:0000256" key="5">
    <source>
        <dbReference type="ARBA" id="ARBA00022692"/>
    </source>
</evidence>
<feature type="transmembrane region" description="Helical" evidence="8">
    <location>
        <begin position="203"/>
        <end position="221"/>
    </location>
</feature>
<keyword evidence="7 8" id="KW-0472">Membrane</keyword>
<dbReference type="Proteomes" id="UP000435649">
    <property type="component" value="Unassembled WGS sequence"/>
</dbReference>